<proteinExistence type="predicted"/>
<evidence type="ECO:0000256" key="13">
    <source>
        <dbReference type="SAM" id="Phobius"/>
    </source>
</evidence>
<dbReference type="PRINTS" id="PR01463">
    <property type="entry name" value="EAGCHANLFMLY"/>
</dbReference>
<evidence type="ECO:0000256" key="11">
    <source>
        <dbReference type="ARBA" id="ARBA00023303"/>
    </source>
</evidence>
<dbReference type="Gene3D" id="1.10.287.70">
    <property type="match status" value="1"/>
</dbReference>
<organism evidence="15 16">
    <name type="scientific">Aureococcus anophagefferens</name>
    <name type="common">Harmful bloom alga</name>
    <dbReference type="NCBI Taxonomy" id="44056"/>
    <lineage>
        <taxon>Eukaryota</taxon>
        <taxon>Sar</taxon>
        <taxon>Stramenopiles</taxon>
        <taxon>Ochrophyta</taxon>
        <taxon>Pelagophyceae</taxon>
        <taxon>Pelagomonadales</taxon>
        <taxon>Pelagomonadaceae</taxon>
        <taxon>Aureococcus</taxon>
    </lineage>
</organism>
<evidence type="ECO:0000256" key="7">
    <source>
        <dbReference type="ARBA" id="ARBA00022958"/>
    </source>
</evidence>
<dbReference type="Pfam" id="PF00520">
    <property type="entry name" value="Ion_trans"/>
    <property type="match status" value="1"/>
</dbReference>
<keyword evidence="6" id="KW-0851">Voltage-gated channel</keyword>
<evidence type="ECO:0000256" key="5">
    <source>
        <dbReference type="ARBA" id="ARBA00022826"/>
    </source>
</evidence>
<evidence type="ECO:0000256" key="1">
    <source>
        <dbReference type="ARBA" id="ARBA00004141"/>
    </source>
</evidence>
<keyword evidence="2" id="KW-0813">Transport</keyword>
<dbReference type="InterPro" id="IPR005821">
    <property type="entry name" value="Ion_trans_dom"/>
</dbReference>
<evidence type="ECO:0000313" key="16">
    <source>
        <dbReference type="Proteomes" id="UP001363151"/>
    </source>
</evidence>
<keyword evidence="4 13" id="KW-0812">Transmembrane</keyword>
<evidence type="ECO:0000256" key="9">
    <source>
        <dbReference type="ARBA" id="ARBA00023065"/>
    </source>
</evidence>
<sequence length="844" mass="93852">MASRRVLTSEIAKDIQKIGEPIARAYRRTSSTGSFFVKGRPKTAADVLNKTLVVSGFELKCQSHFGPERLRVVERENVVEEKHTRLQRLLIVLDILCPMMHPLGTFHVRWDSAMVVVILLCVVMTPFQMAFPARGCVNPWSDPMELFNLTLDLVLLGDCVITFNTAIWVQGALVKKRRTVAEHYVRGWFLLDFAASVPFNHILNALAGCKDGSGALRSLSFLIKILKTMKMVRLLRIIRLVKLMRTMDQWGDSAPSESTFTDAIRFSRLVLFIMVLSHLAACVLVIIADPNRPDVLDGSKRSWVTNYYTQSCFVPIARQNEEAGGGIGGAGTECAKPTTLRLYTIALYWAVTTLTTVGYGDVSPHSSEEMLWSIIVQFVGTCSLGYIMGEVTAILTQEDKSAEMIREKIDAINAYMRFRKLPVALQARIRNHYSHMWKRTTVWDEPQILEELPRTLRAEVLESINTARLQGITFIYDLGNVGDEATAQLSLRLTPQLAHRHEPVVRENHFGNDLYIMSSGRGDALFHDAAVGEALSCDPNVIVRTYETGDYFCEYALFLAHEAKHPFTVRARNTCELFTLNRKALVYLAEHFPNVEARFLQLCEKRHAEMVQILSSPYNLTLVQKPEEGSAEAGDAADSRHLRRQGAAATVRARFSALLRHTRGEVAKVAADDGKEDDSAKPKLHSSKSFPKHGSFDRLEDAPNAERRESHLNAQTLIRMKLWSKKAVIAATRRDWVTMDGFDSVHGDDDDESSPPIPEDSPDAAGRVLSPGASKRGLGRASSKRSLASPHHRGKGPQLGAAIARMDSLSADISRNATDVAELRDAQRATVPKPTTGLGGPDQA</sequence>
<keyword evidence="11" id="KW-0407">Ion channel</keyword>
<dbReference type="Gene3D" id="1.10.287.630">
    <property type="entry name" value="Helix hairpin bin"/>
    <property type="match status" value="1"/>
</dbReference>
<name>A0ABR1G3W1_AURAN</name>
<keyword evidence="9" id="KW-0406">Ion transport</keyword>
<feature type="region of interest" description="Disordered" evidence="12">
    <location>
        <begin position="821"/>
        <end position="844"/>
    </location>
</feature>
<dbReference type="SUPFAM" id="SSF81324">
    <property type="entry name" value="Voltage-gated potassium channels"/>
    <property type="match status" value="1"/>
</dbReference>
<dbReference type="EMBL" id="JBBJCI010000124">
    <property type="protein sequence ID" value="KAK7247891.1"/>
    <property type="molecule type" value="Genomic_DNA"/>
</dbReference>
<keyword evidence="8 13" id="KW-1133">Transmembrane helix</keyword>
<protein>
    <submittedName>
        <fullName evidence="15">Cyclic nucleotide-gated ion channel</fullName>
    </submittedName>
</protein>
<feature type="compositionally biased region" description="Basic and acidic residues" evidence="12">
    <location>
        <begin position="668"/>
        <end position="681"/>
    </location>
</feature>
<feature type="compositionally biased region" description="Basic and acidic residues" evidence="12">
    <location>
        <begin position="694"/>
        <end position="710"/>
    </location>
</feature>
<dbReference type="PANTHER" id="PTHR10217">
    <property type="entry name" value="VOLTAGE AND LIGAND GATED POTASSIUM CHANNEL"/>
    <property type="match status" value="1"/>
</dbReference>
<evidence type="ECO:0000256" key="8">
    <source>
        <dbReference type="ARBA" id="ARBA00022989"/>
    </source>
</evidence>
<dbReference type="Gene3D" id="2.60.120.10">
    <property type="entry name" value="Jelly Rolls"/>
    <property type="match status" value="1"/>
</dbReference>
<comment type="caution">
    <text evidence="15">The sequence shown here is derived from an EMBL/GenBank/DDBJ whole genome shotgun (WGS) entry which is preliminary data.</text>
</comment>
<reference evidence="15 16" key="1">
    <citation type="submission" date="2024-03" db="EMBL/GenBank/DDBJ databases">
        <title>Aureococcus anophagefferens CCMP1851 and Kratosvirus quantuckense: Draft genome of a second virus-susceptible host strain in the model system.</title>
        <authorList>
            <person name="Chase E."/>
            <person name="Truchon A.R."/>
            <person name="Schepens W."/>
            <person name="Wilhelm S.W."/>
        </authorList>
    </citation>
    <scope>NUCLEOTIDE SEQUENCE [LARGE SCALE GENOMIC DNA]</scope>
    <source>
        <strain evidence="15 16">CCMP1851</strain>
    </source>
</reference>
<feature type="transmembrane region" description="Helical" evidence="13">
    <location>
        <begin position="108"/>
        <end position="129"/>
    </location>
</feature>
<evidence type="ECO:0000259" key="14">
    <source>
        <dbReference type="PROSITE" id="PS50042"/>
    </source>
</evidence>
<feature type="transmembrane region" description="Helical" evidence="13">
    <location>
        <begin position="269"/>
        <end position="288"/>
    </location>
</feature>
<evidence type="ECO:0000256" key="10">
    <source>
        <dbReference type="ARBA" id="ARBA00023136"/>
    </source>
</evidence>
<keyword evidence="5" id="KW-0631">Potassium channel</keyword>
<dbReference type="Pfam" id="PF00027">
    <property type="entry name" value="cNMP_binding"/>
    <property type="match status" value="1"/>
</dbReference>
<keyword evidence="10 13" id="KW-0472">Membrane</keyword>
<dbReference type="CDD" id="cd00038">
    <property type="entry name" value="CAP_ED"/>
    <property type="match status" value="1"/>
</dbReference>
<evidence type="ECO:0000256" key="12">
    <source>
        <dbReference type="SAM" id="MobiDB-lite"/>
    </source>
</evidence>
<dbReference type="PANTHER" id="PTHR10217:SF435">
    <property type="entry name" value="POTASSIUM VOLTAGE-GATED CHANNEL PROTEIN EAG"/>
    <property type="match status" value="1"/>
</dbReference>
<dbReference type="PROSITE" id="PS50042">
    <property type="entry name" value="CNMP_BINDING_3"/>
    <property type="match status" value="1"/>
</dbReference>
<feature type="domain" description="Cyclic nucleotide-binding" evidence="14">
    <location>
        <begin position="448"/>
        <end position="585"/>
    </location>
</feature>
<dbReference type="InterPro" id="IPR018490">
    <property type="entry name" value="cNMP-bd_dom_sf"/>
</dbReference>
<dbReference type="InterPro" id="IPR050818">
    <property type="entry name" value="KCNH_animal-type"/>
</dbReference>
<keyword evidence="3" id="KW-0633">Potassium transport</keyword>
<dbReference type="Proteomes" id="UP001363151">
    <property type="component" value="Unassembled WGS sequence"/>
</dbReference>
<gene>
    <name evidence="15" type="ORF">SO694_00084026</name>
</gene>
<dbReference type="SUPFAM" id="SSF51206">
    <property type="entry name" value="cAMP-binding domain-like"/>
    <property type="match status" value="1"/>
</dbReference>
<evidence type="ECO:0000313" key="15">
    <source>
        <dbReference type="EMBL" id="KAK7247891.1"/>
    </source>
</evidence>
<feature type="transmembrane region" description="Helical" evidence="13">
    <location>
        <begin position="149"/>
        <end position="169"/>
    </location>
</feature>
<keyword evidence="7" id="KW-0630">Potassium</keyword>
<dbReference type="InterPro" id="IPR000595">
    <property type="entry name" value="cNMP-bd_dom"/>
</dbReference>
<accession>A0ABR1G3W1</accession>
<feature type="region of interest" description="Disordered" evidence="12">
    <location>
        <begin position="743"/>
        <end position="803"/>
    </location>
</feature>
<evidence type="ECO:0000256" key="6">
    <source>
        <dbReference type="ARBA" id="ARBA00022882"/>
    </source>
</evidence>
<keyword evidence="16" id="KW-1185">Reference proteome</keyword>
<dbReference type="InterPro" id="IPR003938">
    <property type="entry name" value="K_chnl_volt-dep_EAG/ELK/ERG"/>
</dbReference>
<evidence type="ECO:0000256" key="4">
    <source>
        <dbReference type="ARBA" id="ARBA00022692"/>
    </source>
</evidence>
<feature type="region of interest" description="Disordered" evidence="12">
    <location>
        <begin position="668"/>
        <end position="710"/>
    </location>
</feature>
<comment type="subcellular location">
    <subcellularLocation>
        <location evidence="1">Membrane</location>
        <topology evidence="1">Multi-pass membrane protein</topology>
    </subcellularLocation>
</comment>
<evidence type="ECO:0000256" key="3">
    <source>
        <dbReference type="ARBA" id="ARBA00022538"/>
    </source>
</evidence>
<evidence type="ECO:0000256" key="2">
    <source>
        <dbReference type="ARBA" id="ARBA00022448"/>
    </source>
</evidence>
<dbReference type="InterPro" id="IPR014710">
    <property type="entry name" value="RmlC-like_jellyroll"/>
</dbReference>